<proteinExistence type="inferred from homology"/>
<evidence type="ECO:0000256" key="2">
    <source>
        <dbReference type="ARBA" id="ARBA00006171"/>
    </source>
</evidence>
<gene>
    <name evidence="5" type="ORF">SAMN05428998_10390</name>
</gene>
<dbReference type="RefSeq" id="WP_085121540.1">
    <property type="nucleotide sequence ID" value="NZ_FWZX01000003.1"/>
</dbReference>
<evidence type="ECO:0000256" key="4">
    <source>
        <dbReference type="ARBA" id="ARBA00022842"/>
    </source>
</evidence>
<dbReference type="AlphaFoldDB" id="A0A1Y6BGI1"/>
<keyword evidence="3" id="KW-0479">Metal-binding</keyword>
<evidence type="ECO:0000313" key="6">
    <source>
        <dbReference type="Proteomes" id="UP000192917"/>
    </source>
</evidence>
<dbReference type="InterPro" id="IPR006439">
    <property type="entry name" value="HAD-SF_hydro_IA"/>
</dbReference>
<comment type="similarity">
    <text evidence="2">Belongs to the HAD-like hydrolase superfamily. CbbY/CbbZ/Gph/YieH family.</text>
</comment>
<evidence type="ECO:0000313" key="5">
    <source>
        <dbReference type="EMBL" id="SMF02867.1"/>
    </source>
</evidence>
<evidence type="ECO:0000256" key="3">
    <source>
        <dbReference type="ARBA" id="ARBA00022723"/>
    </source>
</evidence>
<dbReference type="InterPro" id="IPR036412">
    <property type="entry name" value="HAD-like_sf"/>
</dbReference>
<dbReference type="GO" id="GO:0003824">
    <property type="term" value="F:catalytic activity"/>
    <property type="evidence" value="ECO:0007669"/>
    <property type="project" value="UniProtKB-ARBA"/>
</dbReference>
<dbReference type="InterPro" id="IPR051600">
    <property type="entry name" value="Beta-PGM-like"/>
</dbReference>
<name>A0A1Y6BGI1_9PROT</name>
<evidence type="ECO:0000256" key="1">
    <source>
        <dbReference type="ARBA" id="ARBA00001946"/>
    </source>
</evidence>
<dbReference type="InterPro" id="IPR023198">
    <property type="entry name" value="PGP-like_dom2"/>
</dbReference>
<dbReference type="NCBIfam" id="TIGR01509">
    <property type="entry name" value="HAD-SF-IA-v3"/>
    <property type="match status" value="1"/>
</dbReference>
<organism evidence="5 6">
    <name type="scientific">Tistlia consotensis USBA 355</name>
    <dbReference type="NCBI Taxonomy" id="560819"/>
    <lineage>
        <taxon>Bacteria</taxon>
        <taxon>Pseudomonadati</taxon>
        <taxon>Pseudomonadota</taxon>
        <taxon>Alphaproteobacteria</taxon>
        <taxon>Rhodospirillales</taxon>
        <taxon>Rhodovibrionaceae</taxon>
        <taxon>Tistlia</taxon>
    </lineage>
</organism>
<dbReference type="EMBL" id="FWZX01000003">
    <property type="protein sequence ID" value="SMF02867.1"/>
    <property type="molecule type" value="Genomic_DNA"/>
</dbReference>
<protein>
    <submittedName>
        <fullName evidence="5">Haloacid dehalogenase superfamily, subfamily IA, variant 3 with third motif having DD or ED</fullName>
    </submittedName>
</protein>
<reference evidence="5 6" key="1">
    <citation type="submission" date="2017-04" db="EMBL/GenBank/DDBJ databases">
        <authorList>
            <person name="Afonso C.L."/>
            <person name="Miller P.J."/>
            <person name="Scott M.A."/>
            <person name="Spackman E."/>
            <person name="Goraichik I."/>
            <person name="Dimitrov K.M."/>
            <person name="Suarez D.L."/>
            <person name="Swayne D.E."/>
        </authorList>
    </citation>
    <scope>NUCLEOTIDE SEQUENCE [LARGE SCALE GENOMIC DNA]</scope>
    <source>
        <strain evidence="5 6">USBA 355</strain>
    </source>
</reference>
<dbReference type="SUPFAM" id="SSF56784">
    <property type="entry name" value="HAD-like"/>
    <property type="match status" value="1"/>
</dbReference>
<dbReference type="PANTHER" id="PTHR46193">
    <property type="entry name" value="6-PHOSPHOGLUCONATE PHOSPHATASE"/>
    <property type="match status" value="1"/>
</dbReference>
<dbReference type="Pfam" id="PF00702">
    <property type="entry name" value="Hydrolase"/>
    <property type="match status" value="1"/>
</dbReference>
<dbReference type="SFLD" id="SFLDS00003">
    <property type="entry name" value="Haloacid_Dehalogenase"/>
    <property type="match status" value="1"/>
</dbReference>
<sequence>MTPELLIFDCDGVLIDSEALVCNADAEELTRIGYPITGEEMARRFAGVPGAVALAELEREMGRPLPEGFHARCEAKAMALYRSELRALPRAAETIAALPFPRCVASSSRPAKLALGLVETGLYELFYPHLFSTVLVANGKPAPDLFLHAAAALGATTAGCLVIEDSIAGVTAARAAGMRIVGFTGGSHCGADHGERLRAAGAVAIVPGYAELPAAIAALD</sequence>
<comment type="cofactor">
    <cofactor evidence="1">
        <name>Mg(2+)</name>
        <dbReference type="ChEBI" id="CHEBI:18420"/>
    </cofactor>
</comment>
<dbReference type="SFLD" id="SFLDG01129">
    <property type="entry name" value="C1.5:_HAD__Beta-PGM__Phosphata"/>
    <property type="match status" value="1"/>
</dbReference>
<accession>A0A1Y6BGI1</accession>
<dbReference type="GO" id="GO:0046872">
    <property type="term" value="F:metal ion binding"/>
    <property type="evidence" value="ECO:0007669"/>
    <property type="project" value="UniProtKB-KW"/>
</dbReference>
<dbReference type="InterPro" id="IPR023214">
    <property type="entry name" value="HAD_sf"/>
</dbReference>
<dbReference type="Proteomes" id="UP000192917">
    <property type="component" value="Unassembled WGS sequence"/>
</dbReference>
<keyword evidence="6" id="KW-1185">Reference proteome</keyword>
<dbReference type="PANTHER" id="PTHR46193:SF10">
    <property type="entry name" value="6-PHOSPHOGLUCONATE PHOSPHATASE"/>
    <property type="match status" value="1"/>
</dbReference>
<keyword evidence="4" id="KW-0460">Magnesium</keyword>
<dbReference type="Gene3D" id="1.10.150.240">
    <property type="entry name" value="Putative phosphatase, domain 2"/>
    <property type="match status" value="1"/>
</dbReference>
<dbReference type="Gene3D" id="3.40.50.1000">
    <property type="entry name" value="HAD superfamily/HAD-like"/>
    <property type="match status" value="1"/>
</dbReference>
<dbReference type="STRING" id="560819.SAMN05428998_10390"/>